<keyword evidence="1 8" id="KW-0645">Protease</keyword>
<evidence type="ECO:0000256" key="3">
    <source>
        <dbReference type="ARBA" id="ARBA00022825"/>
    </source>
</evidence>
<accession>A0A9Q0N1Y8</accession>
<keyword evidence="4" id="KW-1015">Disulfide bond</keyword>
<organism evidence="8 9">
    <name type="scientific">Pseudolycoriella hygida</name>
    <dbReference type="NCBI Taxonomy" id="35572"/>
    <lineage>
        <taxon>Eukaryota</taxon>
        <taxon>Metazoa</taxon>
        <taxon>Ecdysozoa</taxon>
        <taxon>Arthropoda</taxon>
        <taxon>Hexapoda</taxon>
        <taxon>Insecta</taxon>
        <taxon>Pterygota</taxon>
        <taxon>Neoptera</taxon>
        <taxon>Endopterygota</taxon>
        <taxon>Diptera</taxon>
        <taxon>Nematocera</taxon>
        <taxon>Sciaroidea</taxon>
        <taxon>Sciaridae</taxon>
        <taxon>Pseudolycoriella</taxon>
    </lineage>
</organism>
<evidence type="ECO:0000256" key="2">
    <source>
        <dbReference type="ARBA" id="ARBA00022801"/>
    </source>
</evidence>
<dbReference type="InterPro" id="IPR001254">
    <property type="entry name" value="Trypsin_dom"/>
</dbReference>
<dbReference type="InterPro" id="IPR001314">
    <property type="entry name" value="Peptidase_S1A"/>
</dbReference>
<dbReference type="EMBL" id="WJQU01000002">
    <property type="protein sequence ID" value="KAJ6641522.1"/>
    <property type="molecule type" value="Genomic_DNA"/>
</dbReference>
<evidence type="ECO:0000256" key="5">
    <source>
        <dbReference type="ARBA" id="ARBA00024195"/>
    </source>
</evidence>
<dbReference type="PRINTS" id="PR00722">
    <property type="entry name" value="CHYMOTRYPSIN"/>
</dbReference>
<feature type="domain" description="Peptidase S1" evidence="7">
    <location>
        <begin position="23"/>
        <end position="238"/>
    </location>
</feature>
<comment type="similarity">
    <text evidence="5">Belongs to the peptidase S1 family. CLIP subfamily.</text>
</comment>
<proteinExistence type="inferred from homology"/>
<dbReference type="Gene3D" id="2.40.10.10">
    <property type="entry name" value="Trypsin-like serine proteases"/>
    <property type="match status" value="1"/>
</dbReference>
<dbReference type="CDD" id="cd00190">
    <property type="entry name" value="Tryp_SPc"/>
    <property type="match status" value="1"/>
</dbReference>
<keyword evidence="2" id="KW-0378">Hydrolase</keyword>
<dbReference type="PANTHER" id="PTHR24276:SF91">
    <property type="entry name" value="AT26814P-RELATED"/>
    <property type="match status" value="1"/>
</dbReference>
<feature type="signal peptide" evidence="6">
    <location>
        <begin position="1"/>
        <end position="22"/>
    </location>
</feature>
<comment type="caution">
    <text evidence="8">The sequence shown here is derived from an EMBL/GenBank/DDBJ whole genome shotgun (WGS) entry which is preliminary data.</text>
</comment>
<dbReference type="GO" id="GO:0006508">
    <property type="term" value="P:proteolysis"/>
    <property type="evidence" value="ECO:0007669"/>
    <property type="project" value="UniProtKB-KW"/>
</dbReference>
<dbReference type="InterPro" id="IPR050430">
    <property type="entry name" value="Peptidase_S1"/>
</dbReference>
<reference evidence="8" key="1">
    <citation type="submission" date="2022-07" db="EMBL/GenBank/DDBJ databases">
        <authorList>
            <person name="Trinca V."/>
            <person name="Uliana J.V.C."/>
            <person name="Torres T.T."/>
            <person name="Ward R.J."/>
            <person name="Monesi N."/>
        </authorList>
    </citation>
    <scope>NUCLEOTIDE SEQUENCE</scope>
    <source>
        <strain evidence="8">HSMRA1968</strain>
        <tissue evidence="8">Whole embryos</tissue>
    </source>
</reference>
<dbReference type="PROSITE" id="PS50240">
    <property type="entry name" value="TRYPSIN_DOM"/>
    <property type="match status" value="1"/>
</dbReference>
<dbReference type="OrthoDB" id="7763303at2759"/>
<dbReference type="SUPFAM" id="SSF50494">
    <property type="entry name" value="Trypsin-like serine proteases"/>
    <property type="match status" value="1"/>
</dbReference>
<feature type="chain" id="PRO_5040420794" evidence="6">
    <location>
        <begin position="23"/>
        <end position="238"/>
    </location>
</feature>
<dbReference type="Proteomes" id="UP001151699">
    <property type="component" value="Chromosome B"/>
</dbReference>
<name>A0A9Q0N1Y8_9DIPT</name>
<dbReference type="PROSITE" id="PS51257">
    <property type="entry name" value="PROKAR_LIPOPROTEIN"/>
    <property type="match status" value="1"/>
</dbReference>
<dbReference type="Pfam" id="PF00089">
    <property type="entry name" value="Trypsin"/>
    <property type="match status" value="1"/>
</dbReference>
<dbReference type="AlphaFoldDB" id="A0A9Q0N1Y8"/>
<evidence type="ECO:0000256" key="1">
    <source>
        <dbReference type="ARBA" id="ARBA00022670"/>
    </source>
</evidence>
<evidence type="ECO:0000313" key="9">
    <source>
        <dbReference type="Proteomes" id="UP001151699"/>
    </source>
</evidence>
<dbReference type="PANTHER" id="PTHR24276">
    <property type="entry name" value="POLYSERASE-RELATED"/>
    <property type="match status" value="1"/>
</dbReference>
<dbReference type="SMART" id="SM00020">
    <property type="entry name" value="Tryp_SPc"/>
    <property type="match status" value="1"/>
</dbReference>
<keyword evidence="9" id="KW-1185">Reference proteome</keyword>
<evidence type="ECO:0000256" key="4">
    <source>
        <dbReference type="ARBA" id="ARBA00023157"/>
    </source>
</evidence>
<keyword evidence="3" id="KW-0720">Serine protease</keyword>
<evidence type="ECO:0000259" key="7">
    <source>
        <dbReference type="PROSITE" id="PS50240"/>
    </source>
</evidence>
<keyword evidence="6" id="KW-0732">Signal</keyword>
<dbReference type="InterPro" id="IPR043504">
    <property type="entry name" value="Peptidase_S1_PA_chymotrypsin"/>
</dbReference>
<evidence type="ECO:0000256" key="6">
    <source>
        <dbReference type="SAM" id="SignalP"/>
    </source>
</evidence>
<dbReference type="GO" id="GO:0004252">
    <property type="term" value="F:serine-type endopeptidase activity"/>
    <property type="evidence" value="ECO:0007669"/>
    <property type="project" value="InterPro"/>
</dbReference>
<dbReference type="FunFam" id="2.40.10.10:FF:000068">
    <property type="entry name" value="transmembrane protease serine 2"/>
    <property type="match status" value="1"/>
</dbReference>
<dbReference type="InterPro" id="IPR009003">
    <property type="entry name" value="Peptidase_S1_PA"/>
</dbReference>
<protein>
    <submittedName>
        <fullName evidence="8">Vitellin-degrading protease</fullName>
    </submittedName>
</protein>
<sequence length="238" mass="25670">MKQTVILSIVALVACLVGDGFCISRGTTVTNLNGFEYHVAVLCPLYTCNGAIVSSRNVLTTASCMNLLRPENVDVYAGSTQYQSGGVSYAVSNIRWHPSFRLLTNEANIAILEVSTPFDYSQGILPIPLASALAPTNTFIIGTGYGAVDGILTYPDYLQKVSLQQFDRNICVQYYGSRLLSSMFCAGDVSGLKDLCTGDEGAPVKYSNQLVGIYSWGGRCGTFDDDQSSITSSLIRYL</sequence>
<gene>
    <name evidence="8" type="primary">VDP_0</name>
    <name evidence="8" type="ORF">Bhyg_06461</name>
</gene>
<evidence type="ECO:0000313" key="8">
    <source>
        <dbReference type="EMBL" id="KAJ6641522.1"/>
    </source>
</evidence>